<keyword evidence="2" id="KW-1185">Reference proteome</keyword>
<dbReference type="EMBL" id="JBHSON010000058">
    <property type="protein sequence ID" value="MFC5750784.1"/>
    <property type="molecule type" value="Genomic_DNA"/>
</dbReference>
<sequence length="199" mass="22262">MGEADREPPPELVAEAAAHPGGWVYEIDSGWVDEPDGYLPVQAILGAWKVAGDGRLTGEFRENERHRPPGDDFSALTGSDHWLGDDPAAAVLAEVVDILNRQVDGTVVEWMQVLEEPRFRRDGAERTQVTRAALALSLVLMARTPEGRRLALPGVLTWVAAGLDRPAERRDRVWFELGVDLDRAEERLRERIRELDRPE</sequence>
<accession>A0ABW1A5Q1</accession>
<organism evidence="1 2">
    <name type="scientific">Actinomadura rugatobispora</name>
    <dbReference type="NCBI Taxonomy" id="1994"/>
    <lineage>
        <taxon>Bacteria</taxon>
        <taxon>Bacillati</taxon>
        <taxon>Actinomycetota</taxon>
        <taxon>Actinomycetes</taxon>
        <taxon>Streptosporangiales</taxon>
        <taxon>Thermomonosporaceae</taxon>
        <taxon>Actinomadura</taxon>
    </lineage>
</organism>
<gene>
    <name evidence="1" type="ORF">ACFPZN_34645</name>
</gene>
<dbReference type="Proteomes" id="UP001596074">
    <property type="component" value="Unassembled WGS sequence"/>
</dbReference>
<reference evidence="2" key="1">
    <citation type="journal article" date="2019" name="Int. J. Syst. Evol. Microbiol.">
        <title>The Global Catalogue of Microorganisms (GCM) 10K type strain sequencing project: providing services to taxonomists for standard genome sequencing and annotation.</title>
        <authorList>
            <consortium name="The Broad Institute Genomics Platform"/>
            <consortium name="The Broad Institute Genome Sequencing Center for Infectious Disease"/>
            <person name="Wu L."/>
            <person name="Ma J."/>
        </authorList>
    </citation>
    <scope>NUCLEOTIDE SEQUENCE [LARGE SCALE GENOMIC DNA]</scope>
    <source>
        <strain evidence="2">KCTC 42087</strain>
    </source>
</reference>
<name>A0ABW1A5Q1_9ACTN</name>
<proteinExistence type="predicted"/>
<protein>
    <submittedName>
        <fullName evidence="1">Uncharacterized protein</fullName>
    </submittedName>
</protein>
<evidence type="ECO:0000313" key="1">
    <source>
        <dbReference type="EMBL" id="MFC5750784.1"/>
    </source>
</evidence>
<evidence type="ECO:0000313" key="2">
    <source>
        <dbReference type="Proteomes" id="UP001596074"/>
    </source>
</evidence>
<dbReference type="RefSeq" id="WP_378286546.1">
    <property type="nucleotide sequence ID" value="NZ_JBHSON010000058.1"/>
</dbReference>
<comment type="caution">
    <text evidence="1">The sequence shown here is derived from an EMBL/GenBank/DDBJ whole genome shotgun (WGS) entry which is preliminary data.</text>
</comment>